<dbReference type="InterPro" id="IPR036388">
    <property type="entry name" value="WH-like_DNA-bd_sf"/>
</dbReference>
<accession>A0A9J6R9S2</accession>
<dbReference type="InterPro" id="IPR036390">
    <property type="entry name" value="WH_DNA-bd_sf"/>
</dbReference>
<keyword evidence="1" id="KW-0479">Metal-binding</keyword>
<dbReference type="Pfam" id="PF02829">
    <property type="entry name" value="3H"/>
    <property type="match status" value="1"/>
</dbReference>
<evidence type="ECO:0000313" key="5">
    <source>
        <dbReference type="Proteomes" id="UP001084197"/>
    </source>
</evidence>
<protein>
    <submittedName>
        <fullName evidence="4">Transcription repressor NadR</fullName>
    </submittedName>
</protein>
<dbReference type="PANTHER" id="PTHR40068:SF1">
    <property type="entry name" value="TRANSCRIPTION REPRESSOR NIAR-RELATED"/>
    <property type="match status" value="1"/>
</dbReference>
<dbReference type="Pfam" id="PF08279">
    <property type="entry name" value="HTH_11"/>
    <property type="match status" value="1"/>
</dbReference>
<keyword evidence="1" id="KW-0533">Nickel</keyword>
<feature type="binding site" evidence="1">
    <location>
        <position position="153"/>
    </location>
    <ligand>
        <name>Ni(2+)</name>
        <dbReference type="ChEBI" id="CHEBI:49786"/>
    </ligand>
</feature>
<feature type="binding site" evidence="1">
    <location>
        <position position="151"/>
    </location>
    <ligand>
        <name>Ni(2+)</name>
        <dbReference type="ChEBI" id="CHEBI:49786"/>
    </ligand>
</feature>
<evidence type="ECO:0000259" key="3">
    <source>
        <dbReference type="Pfam" id="PF08279"/>
    </source>
</evidence>
<evidence type="ECO:0000256" key="1">
    <source>
        <dbReference type="PIRSR" id="PIRSR037847-1"/>
    </source>
</evidence>
<reference evidence="4" key="1">
    <citation type="submission" date="2022-11" db="EMBL/GenBank/DDBJ databases">
        <title>WGS of Natronobacillus azotifigens 24KS-1, an anaerobic diazotrophic haloalkaliphile from soda-rich habitats.</title>
        <authorList>
            <person name="Sorokin D.Y."/>
            <person name="Merkel A.Y."/>
        </authorList>
    </citation>
    <scope>NUCLEOTIDE SEQUENCE</scope>
    <source>
        <strain evidence="4">24KS-1</strain>
    </source>
</reference>
<sequence>MSQTNKLTGSERRKTILDWLRKANEPITGGELANKAGVSRQVIVQDISLLKAKNKPIVATSQGYIYMTDQTESNKWQRIIACHHEPEETRQELECIVDHGVTVKNVIIEHPIYGDLEASIMVSDRHDVNQFIDKVASTKAPYLLELTNGVHLHTIEAESKTKLEAAYQSLKKLGFIIDNK</sequence>
<dbReference type="InterPro" id="IPR004173">
    <property type="entry name" value="3H_domain"/>
</dbReference>
<keyword evidence="5" id="KW-1185">Reference proteome</keyword>
<comment type="caution">
    <text evidence="4">The sequence shown here is derived from an EMBL/GenBank/DDBJ whole genome shotgun (WGS) entry which is preliminary data.</text>
</comment>
<feature type="binding site" evidence="1">
    <location>
        <position position="84"/>
    </location>
    <ligand>
        <name>Ni(2+)</name>
        <dbReference type="ChEBI" id="CHEBI:49786"/>
    </ligand>
</feature>
<dbReference type="PIRSF" id="PIRSF037847">
    <property type="entry name" value="NiaR"/>
    <property type="match status" value="1"/>
</dbReference>
<feature type="domain" description="Helix-turn-helix type 11" evidence="3">
    <location>
        <begin position="12"/>
        <end position="65"/>
    </location>
</feature>
<dbReference type="InterPro" id="IPR035922">
    <property type="entry name" value="3H_dom_sf"/>
</dbReference>
<dbReference type="GO" id="GO:0046872">
    <property type="term" value="F:metal ion binding"/>
    <property type="evidence" value="ECO:0007669"/>
    <property type="project" value="UniProtKB-KW"/>
</dbReference>
<dbReference type="InterPro" id="IPR013196">
    <property type="entry name" value="HTH_11"/>
</dbReference>
<dbReference type="SUPFAM" id="SSF46785">
    <property type="entry name" value="Winged helix' DNA-binding domain"/>
    <property type="match status" value="1"/>
</dbReference>
<proteinExistence type="predicted"/>
<dbReference type="PANTHER" id="PTHR40068">
    <property type="entry name" value="TRANSCRIPTION REPRESSOR NIAR-RELATED"/>
    <property type="match status" value="1"/>
</dbReference>
<dbReference type="SUPFAM" id="SSF75500">
    <property type="entry name" value="Putative transcriptional regulator TM1602, C-terminal domain"/>
    <property type="match status" value="1"/>
</dbReference>
<dbReference type="Proteomes" id="UP001084197">
    <property type="component" value="Unassembled WGS sequence"/>
</dbReference>
<dbReference type="InterPro" id="IPR026043">
    <property type="entry name" value="NadR"/>
</dbReference>
<evidence type="ECO:0000313" key="4">
    <source>
        <dbReference type="EMBL" id="MCZ0702384.1"/>
    </source>
</evidence>
<feature type="domain" description="3H" evidence="2">
    <location>
        <begin position="80"/>
        <end position="175"/>
    </location>
</feature>
<dbReference type="AlphaFoldDB" id="A0A9J6R9S2"/>
<dbReference type="Gene3D" id="1.10.10.10">
    <property type="entry name" value="Winged helix-like DNA-binding domain superfamily/Winged helix DNA-binding domain"/>
    <property type="match status" value="1"/>
</dbReference>
<gene>
    <name evidence="4" type="ORF">OWO01_04050</name>
</gene>
<feature type="binding site" evidence="1">
    <location>
        <position position="92"/>
    </location>
    <ligand>
        <name>Ni(2+)</name>
        <dbReference type="ChEBI" id="CHEBI:49786"/>
    </ligand>
</feature>
<dbReference type="Gene3D" id="3.30.1340.20">
    <property type="entry name" value="3H domain"/>
    <property type="match status" value="1"/>
</dbReference>
<evidence type="ECO:0000259" key="2">
    <source>
        <dbReference type="Pfam" id="PF02829"/>
    </source>
</evidence>
<dbReference type="EMBL" id="JAPRAT010000005">
    <property type="protein sequence ID" value="MCZ0702384.1"/>
    <property type="molecule type" value="Genomic_DNA"/>
</dbReference>
<name>A0A9J6R9S2_9BACI</name>
<dbReference type="RefSeq" id="WP_268779152.1">
    <property type="nucleotide sequence ID" value="NZ_JAPRAT010000005.1"/>
</dbReference>
<organism evidence="4 5">
    <name type="scientific">Natronobacillus azotifigens</name>
    <dbReference type="NCBI Taxonomy" id="472978"/>
    <lineage>
        <taxon>Bacteria</taxon>
        <taxon>Bacillati</taxon>
        <taxon>Bacillota</taxon>
        <taxon>Bacilli</taxon>
        <taxon>Bacillales</taxon>
        <taxon>Bacillaceae</taxon>
        <taxon>Natronobacillus</taxon>
    </lineage>
</organism>